<proteinExistence type="predicted"/>
<name>L0R6J1_HUMAN</name>
<organism evidence="1">
    <name type="scientific">Homo sapiens</name>
    <name type="common">Human</name>
    <dbReference type="NCBI Taxonomy" id="9606"/>
    <lineage>
        <taxon>Eukaryota</taxon>
        <taxon>Metazoa</taxon>
        <taxon>Chordata</taxon>
        <taxon>Craniata</taxon>
        <taxon>Vertebrata</taxon>
        <taxon>Euteleostomi</taxon>
        <taxon>Mammalia</taxon>
        <taxon>Eutheria</taxon>
        <taxon>Euarchontoglires</taxon>
        <taxon>Primates</taxon>
        <taxon>Haplorrhini</taxon>
        <taxon>Catarrhini</taxon>
        <taxon>Hominidae</taxon>
        <taxon>Homo</taxon>
    </lineage>
</organism>
<gene>
    <name evidence="1" type="primary">KRT34</name>
</gene>
<dbReference type="AlphaFoldDB" id="L0R6J1"/>
<reference evidence="1" key="1">
    <citation type="submission" date="2012-10" db="EMBL/GenBank/DDBJ databases">
        <title>Direct identification of alternative open reading frame translation products in human.</title>
        <authorList>
            <person name="Vanderperre B."/>
            <person name="Lucier J.-F."/>
            <person name="Motard J."/>
            <person name="Tremblay G."/>
            <person name="Vanderperre S."/>
            <person name="Wisztorski M."/>
            <person name="Salzet M."/>
            <person name="Boisvert F.-M."/>
            <person name="Roucou X."/>
        </authorList>
    </citation>
    <scope>NUCLEOTIDE SEQUENCE</scope>
</reference>
<accession>L0R6J1</accession>
<dbReference type="OrthoDB" id="2441647at2759"/>
<dbReference type="IntAct" id="L0R6J1">
    <property type="interactions" value="1"/>
</dbReference>
<sequence>MLVATPVDPVAPLKRVAVIEKLVSSLKTSTKPFRSTTGRILKS</sequence>
<protein>
    <submittedName>
        <fullName evidence="1">Alternative protein KRT34</fullName>
    </submittedName>
</protein>
<evidence type="ECO:0000313" key="1">
    <source>
        <dbReference type="EMBL" id="CCO13760.1"/>
    </source>
</evidence>
<dbReference type="AGR" id="HGNC:6452"/>
<dbReference type="EMBL" id="HF548049">
    <property type="protein sequence ID" value="CCO13760.1"/>
    <property type="molecule type" value="Genomic_DNA"/>
</dbReference>